<keyword evidence="3" id="KW-1185">Reference proteome</keyword>
<dbReference type="AlphaFoldDB" id="A0ABC9BSY3"/>
<evidence type="ECO:0008006" key="4">
    <source>
        <dbReference type="Google" id="ProtNLM"/>
    </source>
</evidence>
<proteinExistence type="predicted"/>
<dbReference type="Proteomes" id="UP001497457">
    <property type="component" value="Chromosome 27b"/>
</dbReference>
<feature type="compositionally biased region" description="Low complexity" evidence="1">
    <location>
        <begin position="97"/>
        <end position="106"/>
    </location>
</feature>
<organism evidence="2 3">
    <name type="scientific">Urochloa decumbens</name>
    <dbReference type="NCBI Taxonomy" id="240449"/>
    <lineage>
        <taxon>Eukaryota</taxon>
        <taxon>Viridiplantae</taxon>
        <taxon>Streptophyta</taxon>
        <taxon>Embryophyta</taxon>
        <taxon>Tracheophyta</taxon>
        <taxon>Spermatophyta</taxon>
        <taxon>Magnoliopsida</taxon>
        <taxon>Liliopsida</taxon>
        <taxon>Poales</taxon>
        <taxon>Poaceae</taxon>
        <taxon>PACMAD clade</taxon>
        <taxon>Panicoideae</taxon>
        <taxon>Panicodae</taxon>
        <taxon>Paniceae</taxon>
        <taxon>Melinidinae</taxon>
        <taxon>Urochloa</taxon>
    </lineage>
</organism>
<gene>
    <name evidence="2" type="ORF">URODEC1_LOCUS68567</name>
</gene>
<evidence type="ECO:0000313" key="2">
    <source>
        <dbReference type="EMBL" id="CAL5007589.1"/>
    </source>
</evidence>
<protein>
    <recommendedName>
        <fullName evidence="4">C2H2-type domain-containing protein</fullName>
    </recommendedName>
</protein>
<evidence type="ECO:0000313" key="3">
    <source>
        <dbReference type="Proteomes" id="UP001497457"/>
    </source>
</evidence>
<accession>A0ABC9BSY3</accession>
<dbReference type="EMBL" id="OZ075137">
    <property type="protein sequence ID" value="CAL5007589.1"/>
    <property type="molecule type" value="Genomic_DNA"/>
</dbReference>
<feature type="region of interest" description="Disordered" evidence="1">
    <location>
        <begin position="97"/>
        <end position="120"/>
    </location>
</feature>
<evidence type="ECO:0000256" key="1">
    <source>
        <dbReference type="SAM" id="MobiDB-lite"/>
    </source>
</evidence>
<reference evidence="2" key="1">
    <citation type="submission" date="2024-10" db="EMBL/GenBank/DDBJ databases">
        <authorList>
            <person name="Ryan C."/>
        </authorList>
    </citation>
    <scope>NUCLEOTIDE SEQUENCE [LARGE SCALE GENOMIC DNA]</scope>
</reference>
<sequence>MYCSMHGLKTSMAHNEQGAVAAAAATRRQLTSTVWGSFRINRPAAGTGGGPVTATCGECGQTLRACSSIGTSHLRRHTATKRCQKLAAELRRRRQQLVSEPCSAAEAPPPPGDHEAENSMSPAPVDVEEEFFVVDDIDIAGLFDYLNDEDLVNIDEQISEADEHLGISNYVPVVPQAPSSSTRWFRQKKKERRGAESKKRCVPEDESVLDRLSADAQAEFSCREKRMLSNSSAAIATVVQDHSHASSKSRAALYKIG</sequence>
<name>A0ABC9BSY3_9POAL</name>
<feature type="region of interest" description="Disordered" evidence="1">
    <location>
        <begin position="181"/>
        <end position="201"/>
    </location>
</feature>